<dbReference type="PANTHER" id="PTHR12374">
    <property type="entry name" value="TRANSCRIPTIONAL ADAPTOR 2 ADA2 -RELATED"/>
    <property type="match status" value="1"/>
</dbReference>
<dbReference type="GO" id="GO:0006338">
    <property type="term" value="P:chromatin remodeling"/>
    <property type="evidence" value="ECO:0000318"/>
    <property type="project" value="GO_Central"/>
</dbReference>
<gene>
    <name evidence="3" type="ORF">BATDEDRAFT_84454</name>
</gene>
<feature type="region of interest" description="Disordered" evidence="1">
    <location>
        <begin position="1"/>
        <end position="43"/>
    </location>
</feature>
<feature type="compositionally biased region" description="Low complexity" evidence="1">
    <location>
        <begin position="80"/>
        <end position="90"/>
    </location>
</feature>
<dbReference type="AlphaFoldDB" id="F4NRC7"/>
<dbReference type="PANTHER" id="PTHR12374:SF20">
    <property type="entry name" value="TRANSCRIPTIONAL ADAPTER 2-ALPHA"/>
    <property type="match status" value="1"/>
</dbReference>
<protein>
    <recommendedName>
        <fullName evidence="2">SWIRM domain-containing protein</fullName>
    </recommendedName>
</protein>
<dbReference type="InterPro" id="IPR009057">
    <property type="entry name" value="Homeodomain-like_sf"/>
</dbReference>
<evidence type="ECO:0000259" key="2">
    <source>
        <dbReference type="PROSITE" id="PS50934"/>
    </source>
</evidence>
<dbReference type="InterPro" id="IPR007526">
    <property type="entry name" value="SWIRM"/>
</dbReference>
<name>F4NRC7_BATDJ</name>
<evidence type="ECO:0000313" key="3">
    <source>
        <dbReference type="EMBL" id="EGF83728.1"/>
    </source>
</evidence>
<dbReference type="InParanoid" id="F4NRC7"/>
<feature type="region of interest" description="Disordered" evidence="1">
    <location>
        <begin position="370"/>
        <end position="391"/>
    </location>
</feature>
<proteinExistence type="predicted"/>
<dbReference type="GO" id="GO:0003682">
    <property type="term" value="F:chromatin binding"/>
    <property type="evidence" value="ECO:0000318"/>
    <property type="project" value="GO_Central"/>
</dbReference>
<dbReference type="Pfam" id="PF04433">
    <property type="entry name" value="SWIRM"/>
    <property type="match status" value="1"/>
</dbReference>
<dbReference type="RefSeq" id="XP_006676206.1">
    <property type="nucleotide sequence ID" value="XM_006676143.1"/>
</dbReference>
<organism evidence="3 4">
    <name type="scientific">Batrachochytrium dendrobatidis (strain JAM81 / FGSC 10211)</name>
    <name type="common">Frog chytrid fungus</name>
    <dbReference type="NCBI Taxonomy" id="684364"/>
    <lineage>
        <taxon>Eukaryota</taxon>
        <taxon>Fungi</taxon>
        <taxon>Fungi incertae sedis</taxon>
        <taxon>Chytridiomycota</taxon>
        <taxon>Chytridiomycota incertae sedis</taxon>
        <taxon>Chytridiomycetes</taxon>
        <taxon>Rhizophydiales</taxon>
        <taxon>Rhizophydiales incertae sedis</taxon>
        <taxon>Batrachochytrium</taxon>
    </lineage>
</organism>
<dbReference type="GO" id="GO:0003713">
    <property type="term" value="F:transcription coactivator activity"/>
    <property type="evidence" value="ECO:0000318"/>
    <property type="project" value="GO_Central"/>
</dbReference>
<dbReference type="Proteomes" id="UP000007241">
    <property type="component" value="Unassembled WGS sequence"/>
</dbReference>
<sequence length="490" mass="53088">MPVVADFASEVSPVRHRSRKSNPNRSIQRISTGAQPALSSNNIGMGAFQTNNSISTHIGIETHWGAPSHGGLPISPPPSSSSSASSSASQPSSLAYKFMPSNRVSPQGVIKLDVYAAFLDNPAALLYDRSNHALEANTRSIPDTNHCVLDTIGAGMKTTSTATSHSVRSIKCIATDNRRSKVAKLLRRGGPTAIHTSRLSSTLKAISPKTPIGHTGIAKHGGTLSCIPMRQSASAGYTCASPASLPCTGEPHTWQRFKLQRLLSQPTNNEQSSTRIADTVYPTSDAKPLHIQNAHDISIQSTITSSNPQTGSLAVATRVARVSLPIITMPLAKRRDSNPSSQDQPWFYTNPTLATMSDGNLTPTTLNGSQSDFGTEHGGVYRSTKQSRKGGRRCVINKDPIQWSKSAPLDISPTAVGYNLLKPEEITTCSVLRLQPDTYLRIKDIMLTARVNQGVFKKREAQRWCRIDVNKTARIYDWFVRLGWLDAPDS</sequence>
<keyword evidence="4" id="KW-1185">Reference proteome</keyword>
<evidence type="ECO:0000256" key="1">
    <source>
        <dbReference type="SAM" id="MobiDB-lite"/>
    </source>
</evidence>
<dbReference type="GO" id="GO:0006357">
    <property type="term" value="P:regulation of transcription by RNA polymerase II"/>
    <property type="evidence" value="ECO:0000318"/>
    <property type="project" value="GO_Central"/>
</dbReference>
<dbReference type="InterPro" id="IPR036388">
    <property type="entry name" value="WH-like_DNA-bd_sf"/>
</dbReference>
<dbReference type="Gene3D" id="1.10.10.10">
    <property type="entry name" value="Winged helix-like DNA-binding domain superfamily/Winged helix DNA-binding domain"/>
    <property type="match status" value="1"/>
</dbReference>
<dbReference type="PROSITE" id="PS50934">
    <property type="entry name" value="SWIRM"/>
    <property type="match status" value="1"/>
</dbReference>
<dbReference type="HOGENOM" id="CLU_556635_0_0_1"/>
<feature type="compositionally biased region" description="Polar residues" evidence="1">
    <location>
        <begin position="23"/>
        <end position="43"/>
    </location>
</feature>
<accession>F4NRC7</accession>
<dbReference type="SUPFAM" id="SSF46689">
    <property type="entry name" value="Homeodomain-like"/>
    <property type="match status" value="1"/>
</dbReference>
<dbReference type="EMBL" id="GL882879">
    <property type="protein sequence ID" value="EGF83728.1"/>
    <property type="molecule type" value="Genomic_DNA"/>
</dbReference>
<dbReference type="GeneID" id="18241747"/>
<reference evidence="3 4" key="1">
    <citation type="submission" date="2009-12" db="EMBL/GenBank/DDBJ databases">
        <title>The draft genome of Batrachochytrium dendrobatidis.</title>
        <authorList>
            <consortium name="US DOE Joint Genome Institute (JGI-PGF)"/>
            <person name="Kuo A."/>
            <person name="Salamov A."/>
            <person name="Schmutz J."/>
            <person name="Lucas S."/>
            <person name="Pitluck S."/>
            <person name="Rosenblum E."/>
            <person name="Stajich J."/>
            <person name="Eisen M."/>
            <person name="Grigoriev I.V."/>
        </authorList>
    </citation>
    <scope>NUCLEOTIDE SEQUENCE [LARGE SCALE GENOMIC DNA]</scope>
    <source>
        <strain evidence="4">JAM81 / FGSC 10211</strain>
    </source>
</reference>
<dbReference type="STRING" id="684364.F4NRC7"/>
<feature type="domain" description="SWIRM" evidence="2">
    <location>
        <begin position="400"/>
        <end position="490"/>
    </location>
</feature>
<dbReference type="GO" id="GO:0005634">
    <property type="term" value="C:nucleus"/>
    <property type="evidence" value="ECO:0000318"/>
    <property type="project" value="GO_Central"/>
</dbReference>
<dbReference type="FunFam" id="1.10.10.10:FF:000087">
    <property type="entry name" value="Transcriptional adapter 2"/>
    <property type="match status" value="1"/>
</dbReference>
<dbReference type="GO" id="GO:0070461">
    <property type="term" value="C:SAGA-type complex"/>
    <property type="evidence" value="ECO:0000318"/>
    <property type="project" value="GO_Central"/>
</dbReference>
<feature type="region of interest" description="Disordered" evidence="1">
    <location>
        <begin position="61"/>
        <end position="90"/>
    </location>
</feature>
<evidence type="ECO:0000313" key="4">
    <source>
        <dbReference type="Proteomes" id="UP000007241"/>
    </source>
</evidence>
<dbReference type="OrthoDB" id="5598695at2759"/>